<dbReference type="InterPro" id="IPR019200">
    <property type="entry name" value="ATP_adenylylTrfase_C"/>
</dbReference>
<comment type="caution">
    <text evidence="4">The sequence shown here is derived from an EMBL/GenBank/DDBJ whole genome shotgun (WGS) entry which is preliminary data.</text>
</comment>
<name>A0A9N9F9D1_9GLOM</name>
<evidence type="ECO:0000313" key="5">
    <source>
        <dbReference type="Proteomes" id="UP000789570"/>
    </source>
</evidence>
<accession>A0A9N9F9D1</accession>
<dbReference type="PANTHER" id="PTHR38420">
    <property type="entry name" value="AP-4-A PHOSPHORYLASE II"/>
    <property type="match status" value="1"/>
</dbReference>
<dbReference type="OrthoDB" id="10267950at2759"/>
<feature type="domain" description="ATP adenylyltransferase C-terminal" evidence="2">
    <location>
        <begin position="211"/>
        <end position="330"/>
    </location>
</feature>
<dbReference type="InterPro" id="IPR045759">
    <property type="entry name" value="Ap4A_phos1/2_N"/>
</dbReference>
<protein>
    <submittedName>
        <fullName evidence="4">16054_t:CDS:1</fullName>
    </submittedName>
</protein>
<dbReference type="GO" id="GO:0005524">
    <property type="term" value="F:ATP binding"/>
    <property type="evidence" value="ECO:0007669"/>
    <property type="project" value="InterPro"/>
</dbReference>
<dbReference type="AlphaFoldDB" id="A0A9N9F9D1"/>
<gene>
    <name evidence="4" type="ORF">FCALED_LOCUS4528</name>
</gene>
<dbReference type="EMBL" id="CAJVPQ010000892">
    <property type="protein sequence ID" value="CAG8517612.1"/>
    <property type="molecule type" value="Genomic_DNA"/>
</dbReference>
<dbReference type="SUPFAM" id="SSF54197">
    <property type="entry name" value="HIT-like"/>
    <property type="match status" value="1"/>
</dbReference>
<feature type="active site" description="Nucleophile" evidence="1">
    <location>
        <position position="175"/>
    </location>
</feature>
<dbReference type="InterPro" id="IPR009163">
    <property type="entry name" value="Ap4A_phos1/2"/>
</dbReference>
<dbReference type="GO" id="GO:0009117">
    <property type="term" value="P:nucleotide metabolic process"/>
    <property type="evidence" value="ECO:0007669"/>
    <property type="project" value="InterPro"/>
</dbReference>
<feature type="domain" description="Ap4A phosphorylase 1/2 N-terminal" evidence="3">
    <location>
        <begin position="59"/>
        <end position="192"/>
    </location>
</feature>
<dbReference type="Proteomes" id="UP000789570">
    <property type="component" value="Unassembled WGS sequence"/>
</dbReference>
<dbReference type="GO" id="GO:0003877">
    <property type="term" value="F:ATP:ADP adenylyltransferase activity"/>
    <property type="evidence" value="ECO:0007669"/>
    <property type="project" value="InterPro"/>
</dbReference>
<dbReference type="Pfam" id="PF19327">
    <property type="entry name" value="Ap4A_phos_N"/>
    <property type="match status" value="1"/>
</dbReference>
<organism evidence="4 5">
    <name type="scientific">Funneliformis caledonium</name>
    <dbReference type="NCBI Taxonomy" id="1117310"/>
    <lineage>
        <taxon>Eukaryota</taxon>
        <taxon>Fungi</taxon>
        <taxon>Fungi incertae sedis</taxon>
        <taxon>Mucoromycota</taxon>
        <taxon>Glomeromycotina</taxon>
        <taxon>Glomeromycetes</taxon>
        <taxon>Glomerales</taxon>
        <taxon>Glomeraceae</taxon>
        <taxon>Funneliformis</taxon>
    </lineage>
</organism>
<dbReference type="InterPro" id="IPR036265">
    <property type="entry name" value="HIT-like_sf"/>
</dbReference>
<evidence type="ECO:0000256" key="1">
    <source>
        <dbReference type="PIRSR" id="PIRSR000846-1"/>
    </source>
</evidence>
<dbReference type="Gene3D" id="3.30.428.70">
    <property type="match status" value="1"/>
</dbReference>
<proteinExistence type="predicted"/>
<dbReference type="PIRSF" id="PIRSF000846">
    <property type="entry name" value="ATP_adenylyltr"/>
    <property type="match status" value="1"/>
</dbReference>
<sequence length="337" mass="38570">MQTNFENKVNETYRRALMRGELHFIESTVNKVTENGIEVLILAIILKCGGGVRTIKFTKKLKFEIFLAPSLAKKPKAPYEPKDESQPKLKVNPFSPYSQDLFVQEYGKHVILLNKFCVVPNHLLVITKEFEKQMEPLNQEDLTALWYCMMQIKNQQTLAFYNCGDFSGASQSHKHMQIIPLPSDIRFSPPINGIIYTCQHKKPGEIFDFTELPYIHYVVLLDPQKLSGHLGHSYQEEVGQYLTETYHSLLNAMIKELGSSQSSASPTPLSYNFVITHTWMMIVPRNCEKYEQISVNSLGFTGMFLVKSEEELEFVKKVGVLRILKGVAIPKSVRSRN</sequence>
<keyword evidence="5" id="KW-1185">Reference proteome</keyword>
<evidence type="ECO:0000259" key="2">
    <source>
        <dbReference type="Pfam" id="PF09830"/>
    </source>
</evidence>
<dbReference type="PANTHER" id="PTHR38420:SF1">
    <property type="entry name" value="PUTATIVE (AFU_ORTHOLOGUE AFUA_5G14690)-RELATED"/>
    <property type="match status" value="1"/>
</dbReference>
<evidence type="ECO:0000259" key="3">
    <source>
        <dbReference type="Pfam" id="PF19327"/>
    </source>
</evidence>
<reference evidence="4" key="1">
    <citation type="submission" date="2021-06" db="EMBL/GenBank/DDBJ databases">
        <authorList>
            <person name="Kallberg Y."/>
            <person name="Tangrot J."/>
            <person name="Rosling A."/>
        </authorList>
    </citation>
    <scope>NUCLEOTIDE SEQUENCE</scope>
    <source>
        <strain evidence="4">UK204</strain>
    </source>
</reference>
<dbReference type="InterPro" id="IPR043171">
    <property type="entry name" value="Ap4A_phos1/2-like"/>
</dbReference>
<dbReference type="Pfam" id="PF09830">
    <property type="entry name" value="ATP_transf"/>
    <property type="match status" value="1"/>
</dbReference>
<evidence type="ECO:0000313" key="4">
    <source>
        <dbReference type="EMBL" id="CAG8517612.1"/>
    </source>
</evidence>